<dbReference type="OrthoDB" id="3168860at2759"/>
<evidence type="ECO:0000313" key="3">
    <source>
        <dbReference type="Proteomes" id="UP000054007"/>
    </source>
</evidence>
<dbReference type="InterPro" id="IPR046528">
    <property type="entry name" value="DUF6593"/>
</dbReference>
<proteinExistence type="predicted"/>
<organism evidence="2 3">
    <name type="scientific">Cylindrobasidium torrendii FP15055 ss-10</name>
    <dbReference type="NCBI Taxonomy" id="1314674"/>
    <lineage>
        <taxon>Eukaryota</taxon>
        <taxon>Fungi</taxon>
        <taxon>Dikarya</taxon>
        <taxon>Basidiomycota</taxon>
        <taxon>Agaricomycotina</taxon>
        <taxon>Agaricomycetes</taxon>
        <taxon>Agaricomycetidae</taxon>
        <taxon>Agaricales</taxon>
        <taxon>Marasmiineae</taxon>
        <taxon>Physalacriaceae</taxon>
        <taxon>Cylindrobasidium</taxon>
    </lineage>
</organism>
<dbReference type="AlphaFoldDB" id="A0A0D7BD20"/>
<dbReference type="STRING" id="1314674.A0A0D7BD20"/>
<evidence type="ECO:0000313" key="2">
    <source>
        <dbReference type="EMBL" id="KIY68417.1"/>
    </source>
</evidence>
<evidence type="ECO:0000259" key="1">
    <source>
        <dbReference type="Pfam" id="PF20236"/>
    </source>
</evidence>
<dbReference type="Pfam" id="PF20236">
    <property type="entry name" value="DUF6593"/>
    <property type="match status" value="1"/>
</dbReference>
<name>A0A0D7BD20_9AGAR</name>
<gene>
    <name evidence="2" type="ORF">CYLTODRAFT_261770</name>
</gene>
<dbReference type="EMBL" id="KN880503">
    <property type="protein sequence ID" value="KIY68417.1"/>
    <property type="molecule type" value="Genomic_DNA"/>
</dbReference>
<accession>A0A0D7BD20</accession>
<keyword evidence="3" id="KW-1185">Reference proteome</keyword>
<dbReference type="Proteomes" id="UP000054007">
    <property type="component" value="Unassembled WGS sequence"/>
</dbReference>
<feature type="domain" description="DUF6593" evidence="1">
    <location>
        <begin position="84"/>
        <end position="164"/>
    </location>
</feature>
<protein>
    <recommendedName>
        <fullName evidence="1">DUF6593 domain-containing protein</fullName>
    </recommendedName>
</protein>
<sequence>MPNTSIVLYQFGVDPFNARYEDAEGRPAFTLSLAAEAPNLVIRLARDVTWAQLHPAIMGPANAFFYFGPRNAAGYIVYGNNRVNVPMPYLTRQQREGSQSRYFTTQSGKVYKWRIASQQMECTDGRNTVATWEQGSPDEEVDARLTIKSHGLPIITEIVTTLILNRMARELNW</sequence>
<reference evidence="2 3" key="1">
    <citation type="journal article" date="2015" name="Fungal Genet. Biol.">
        <title>Evolution of novel wood decay mechanisms in Agaricales revealed by the genome sequences of Fistulina hepatica and Cylindrobasidium torrendii.</title>
        <authorList>
            <person name="Floudas D."/>
            <person name="Held B.W."/>
            <person name="Riley R."/>
            <person name="Nagy L.G."/>
            <person name="Koehler G."/>
            <person name="Ransdell A.S."/>
            <person name="Younus H."/>
            <person name="Chow J."/>
            <person name="Chiniquy J."/>
            <person name="Lipzen A."/>
            <person name="Tritt A."/>
            <person name="Sun H."/>
            <person name="Haridas S."/>
            <person name="LaButti K."/>
            <person name="Ohm R.A."/>
            <person name="Kues U."/>
            <person name="Blanchette R.A."/>
            <person name="Grigoriev I.V."/>
            <person name="Minto R.E."/>
            <person name="Hibbett D.S."/>
        </authorList>
    </citation>
    <scope>NUCLEOTIDE SEQUENCE [LARGE SCALE GENOMIC DNA]</scope>
    <source>
        <strain evidence="2 3">FP15055 ss-10</strain>
    </source>
</reference>